<evidence type="ECO:0000256" key="3">
    <source>
        <dbReference type="ARBA" id="ARBA00022692"/>
    </source>
</evidence>
<evidence type="ECO:0000256" key="5">
    <source>
        <dbReference type="ARBA" id="ARBA00023136"/>
    </source>
</evidence>
<dbReference type="PANTHER" id="PTHR43327:SF10">
    <property type="entry name" value="STOMATIN-LIKE PROTEIN 2, MITOCHONDRIAL"/>
    <property type="match status" value="1"/>
</dbReference>
<keyword evidence="4" id="KW-1133">Transmembrane helix</keyword>
<evidence type="ECO:0000313" key="9">
    <source>
        <dbReference type="Proteomes" id="UP001601288"/>
    </source>
</evidence>
<dbReference type="Pfam" id="PF01145">
    <property type="entry name" value="Band_7"/>
    <property type="match status" value="1"/>
</dbReference>
<comment type="similarity">
    <text evidence="2">Belongs to the band 7/mec-2 family.</text>
</comment>
<feature type="region of interest" description="Disordered" evidence="6">
    <location>
        <begin position="293"/>
        <end position="349"/>
    </location>
</feature>
<name>A0ABW6LAY4_9ACTN</name>
<feature type="compositionally biased region" description="Low complexity" evidence="6">
    <location>
        <begin position="308"/>
        <end position="334"/>
    </location>
</feature>
<keyword evidence="9" id="KW-1185">Reference proteome</keyword>
<evidence type="ECO:0000313" key="8">
    <source>
        <dbReference type="EMBL" id="MFE9225617.1"/>
    </source>
</evidence>
<dbReference type="RefSeq" id="WP_358282899.1">
    <property type="nucleotide sequence ID" value="NZ_JBEYGJ010000014.1"/>
</dbReference>
<dbReference type="SUPFAM" id="SSF117892">
    <property type="entry name" value="Band 7/SPFH domain"/>
    <property type="match status" value="1"/>
</dbReference>
<evidence type="ECO:0000259" key="7">
    <source>
        <dbReference type="SMART" id="SM00244"/>
    </source>
</evidence>
<evidence type="ECO:0000256" key="6">
    <source>
        <dbReference type="SAM" id="MobiDB-lite"/>
    </source>
</evidence>
<feature type="compositionally biased region" description="Basic and acidic residues" evidence="6">
    <location>
        <begin position="298"/>
        <end position="307"/>
    </location>
</feature>
<dbReference type="InterPro" id="IPR050710">
    <property type="entry name" value="Band7/mec-2_domain"/>
</dbReference>
<comment type="subcellular location">
    <subcellularLocation>
        <location evidence="1">Membrane</location>
        <topology evidence="1">Single-pass membrane protein</topology>
    </subcellularLocation>
</comment>
<evidence type="ECO:0000256" key="1">
    <source>
        <dbReference type="ARBA" id="ARBA00004167"/>
    </source>
</evidence>
<dbReference type="InterPro" id="IPR001107">
    <property type="entry name" value="Band_7"/>
</dbReference>
<dbReference type="InterPro" id="IPR036013">
    <property type="entry name" value="Band_7/SPFH_dom_sf"/>
</dbReference>
<organism evidence="8 9">
    <name type="scientific">Streptomyces massasporeus</name>
    <dbReference type="NCBI Taxonomy" id="67324"/>
    <lineage>
        <taxon>Bacteria</taxon>
        <taxon>Bacillati</taxon>
        <taxon>Actinomycetota</taxon>
        <taxon>Actinomycetes</taxon>
        <taxon>Kitasatosporales</taxon>
        <taxon>Streptomycetaceae</taxon>
        <taxon>Streptomyces</taxon>
    </lineage>
</organism>
<dbReference type="InterPro" id="IPR018080">
    <property type="entry name" value="Band_7/stomatin-like_CS"/>
</dbReference>
<protein>
    <submittedName>
        <fullName evidence="8">SPFH domain-containing protein</fullName>
    </submittedName>
</protein>
<keyword evidence="5" id="KW-0472">Membrane</keyword>
<dbReference type="PRINTS" id="PR00721">
    <property type="entry name" value="STOMATIN"/>
</dbReference>
<reference evidence="8 9" key="1">
    <citation type="submission" date="2024-10" db="EMBL/GenBank/DDBJ databases">
        <title>The Natural Products Discovery Center: Release of the First 8490 Sequenced Strains for Exploring Actinobacteria Biosynthetic Diversity.</title>
        <authorList>
            <person name="Kalkreuter E."/>
            <person name="Kautsar S.A."/>
            <person name="Yang D."/>
            <person name="Bader C.D."/>
            <person name="Teijaro C.N."/>
            <person name="Fluegel L."/>
            <person name="Davis C.M."/>
            <person name="Simpson J.R."/>
            <person name="Lauterbach L."/>
            <person name="Steele A.D."/>
            <person name="Gui C."/>
            <person name="Meng S."/>
            <person name="Li G."/>
            <person name="Viehrig K."/>
            <person name="Ye F."/>
            <person name="Su P."/>
            <person name="Kiefer A.F."/>
            <person name="Nichols A."/>
            <person name="Cepeda A.J."/>
            <person name="Yan W."/>
            <person name="Fan B."/>
            <person name="Jiang Y."/>
            <person name="Adhikari A."/>
            <person name="Zheng C.-J."/>
            <person name="Schuster L."/>
            <person name="Cowan T.M."/>
            <person name="Smanski M.J."/>
            <person name="Chevrette M.G."/>
            <person name="De Carvalho L.P.S."/>
            <person name="Shen B."/>
        </authorList>
    </citation>
    <scope>NUCLEOTIDE SEQUENCE [LARGE SCALE GENOMIC DNA]</scope>
    <source>
        <strain evidence="8 9">NPDC007066</strain>
    </source>
</reference>
<dbReference type="CDD" id="cd08829">
    <property type="entry name" value="SPFH_paraslipin"/>
    <property type="match status" value="1"/>
</dbReference>
<dbReference type="EMBL" id="JBIAFP010000007">
    <property type="protein sequence ID" value="MFE9225617.1"/>
    <property type="molecule type" value="Genomic_DNA"/>
</dbReference>
<gene>
    <name evidence="8" type="ORF">ACFYM3_13465</name>
</gene>
<proteinExistence type="inferred from homology"/>
<dbReference type="PROSITE" id="PS01270">
    <property type="entry name" value="BAND_7"/>
    <property type="match status" value="1"/>
</dbReference>
<sequence length="349" mass="38019">MEASALLVAGLIVALFAVFTVVRAVRIVPQARARNVERLGRYRRTLTPGLNVVIPYIDRVYPVIDLREQVVSFQPQPVITEDNLVVEIDTVLYFQVTDPRAAAYEIASYLQAVEQLTVTTLRNVVGSMDLEKALTSRDTINSQLRGVLDEATGKWGLRVNRVEIKAIDPPQSIKDAMEKQMRAERDKRAAILGAEGQRQSQILTAEGDKQGAVLRAEGNRTAEILKAEGQSRAIDEVFQAVHRNDPDPKLLAYQYLQMLPQLAQGPGSTFWVIPSEVTSALEGVSRAFSEVLPQSPATREKSSEDRAVQAQTADDTAQAAEAAAQALADAADADSTSGSLPPDLRSGSE</sequence>
<keyword evidence="3" id="KW-0812">Transmembrane</keyword>
<dbReference type="Gene3D" id="3.30.479.30">
    <property type="entry name" value="Band 7 domain"/>
    <property type="match status" value="1"/>
</dbReference>
<dbReference type="InterPro" id="IPR001972">
    <property type="entry name" value="Stomatin_HflK_fam"/>
</dbReference>
<dbReference type="PANTHER" id="PTHR43327">
    <property type="entry name" value="STOMATIN-LIKE PROTEIN 2, MITOCHONDRIAL"/>
    <property type="match status" value="1"/>
</dbReference>
<evidence type="ECO:0000256" key="4">
    <source>
        <dbReference type="ARBA" id="ARBA00022989"/>
    </source>
</evidence>
<feature type="domain" description="Band 7" evidence="7">
    <location>
        <begin position="23"/>
        <end position="181"/>
    </location>
</feature>
<evidence type="ECO:0000256" key="2">
    <source>
        <dbReference type="ARBA" id="ARBA00008164"/>
    </source>
</evidence>
<comment type="caution">
    <text evidence="8">The sequence shown here is derived from an EMBL/GenBank/DDBJ whole genome shotgun (WGS) entry which is preliminary data.</text>
</comment>
<accession>A0ABW6LAY4</accession>
<dbReference type="SMART" id="SM00244">
    <property type="entry name" value="PHB"/>
    <property type="match status" value="1"/>
</dbReference>
<dbReference type="Proteomes" id="UP001601288">
    <property type="component" value="Unassembled WGS sequence"/>
</dbReference>